<dbReference type="EMBL" id="GG738899">
    <property type="protein sequence ID" value="EFC39462.1"/>
    <property type="molecule type" value="Genomic_DNA"/>
</dbReference>
<feature type="region of interest" description="Disordered" evidence="1">
    <location>
        <begin position="278"/>
        <end position="299"/>
    </location>
</feature>
<dbReference type="OMA" id="PVHYANA"/>
<feature type="region of interest" description="Disordered" evidence="1">
    <location>
        <begin position="407"/>
        <end position="430"/>
    </location>
</feature>
<keyword evidence="4" id="KW-1185">Reference proteome</keyword>
<sequence length="607" mass="68341">MKFIRKFPPLSSNISNRATETLKDTKFSLKISPSGLSAIHREFINFIIPQADIDELNQYDLTNKGYYLKVRVKNLGELSVTQGVNAAMDEANVIVDDQRKFYVDEKTGEYTYKYNKPAYLADDYEKSPKNKLTKAVHNSADFGTDSTRIWLHLSGIDASEEDPFEILDADQNDKRIMHTTKPIFRKKEMMIYVKKNDPQAKTHIANLHIKIPSVGVDTVSDFDLTTLGTHILIAVLNEGSNVEIQQRTNKMFDEKYFNPVHYANAEQEYKQKNREKSLVKYDDDSNSGPVTETQMRAGDSDSLDEVTLSLYVNNIPASKKEPFTIYINGDEFFKSEEEIPLTRTTVLRASFEKPPRGEELVIEARFNIEARDVDTKQQFNITKNGTFMFFGIEKVGDSERIQMKQQHNDTFGPKSGETMTKSSGASASSKSSTEQIPVYFHLAGINATEQKPFEIYVNGQQIYKQTQDLGDRMAIVTGRLPNVDDLRVTVKAVSLLDGLEEESEVNVSKYGNYIKLEVSSDRSVIDITQSKNAEFDNATIVDSKKMPKSIPKVTPSTTSTTTTAKPAASTGGSEDYLDVLKKLGELRKAGILTEEEFQAKKKQVLGL</sequence>
<feature type="compositionally biased region" description="Low complexity" evidence="1">
    <location>
        <begin position="548"/>
        <end position="570"/>
    </location>
</feature>
<evidence type="ECO:0000313" key="3">
    <source>
        <dbReference type="EMBL" id="EFC39462.1"/>
    </source>
</evidence>
<organism evidence="4">
    <name type="scientific">Naegleria gruberi</name>
    <name type="common">Amoeba</name>
    <dbReference type="NCBI Taxonomy" id="5762"/>
    <lineage>
        <taxon>Eukaryota</taxon>
        <taxon>Discoba</taxon>
        <taxon>Heterolobosea</taxon>
        <taxon>Tetramitia</taxon>
        <taxon>Eutetramitia</taxon>
        <taxon>Vahlkampfiidae</taxon>
        <taxon>Naegleria</taxon>
    </lineage>
</organism>
<dbReference type="InParanoid" id="D2VUJ5"/>
<dbReference type="VEuPathDB" id="AmoebaDB:NAEGRDRAFT_52367"/>
<evidence type="ECO:0000259" key="2">
    <source>
        <dbReference type="Pfam" id="PF09851"/>
    </source>
</evidence>
<feature type="region of interest" description="Disordered" evidence="1">
    <location>
        <begin position="546"/>
        <end position="572"/>
    </location>
</feature>
<name>D2VUJ5_NAEGR</name>
<accession>D2VUJ5</accession>
<dbReference type="OrthoDB" id="10254008at2759"/>
<feature type="compositionally biased region" description="Low complexity" evidence="1">
    <location>
        <begin position="421"/>
        <end position="430"/>
    </location>
</feature>
<dbReference type="GeneID" id="8850890"/>
<protein>
    <submittedName>
        <fullName evidence="3">Predicted protein</fullName>
    </submittedName>
</protein>
<dbReference type="Pfam" id="PF09851">
    <property type="entry name" value="SHOCT"/>
    <property type="match status" value="1"/>
</dbReference>
<dbReference type="KEGG" id="ngr:NAEGRDRAFT_52367"/>
<dbReference type="RefSeq" id="XP_002672206.1">
    <property type="nucleotide sequence ID" value="XM_002672160.1"/>
</dbReference>
<evidence type="ECO:0000313" key="4">
    <source>
        <dbReference type="Proteomes" id="UP000006671"/>
    </source>
</evidence>
<dbReference type="Proteomes" id="UP000006671">
    <property type="component" value="Unassembled WGS sequence"/>
</dbReference>
<feature type="domain" description="SHOCT" evidence="2">
    <location>
        <begin position="580"/>
        <end position="605"/>
    </location>
</feature>
<dbReference type="AlphaFoldDB" id="D2VUJ5"/>
<dbReference type="InterPro" id="IPR018649">
    <property type="entry name" value="SHOCT"/>
</dbReference>
<proteinExistence type="predicted"/>
<evidence type="ECO:0000256" key="1">
    <source>
        <dbReference type="SAM" id="MobiDB-lite"/>
    </source>
</evidence>
<gene>
    <name evidence="3" type="ORF">NAEGRDRAFT_52367</name>
</gene>
<reference evidence="3 4" key="1">
    <citation type="journal article" date="2010" name="Cell">
        <title>The genome of Naegleria gruberi illuminates early eukaryotic versatility.</title>
        <authorList>
            <person name="Fritz-Laylin L.K."/>
            <person name="Prochnik S.E."/>
            <person name="Ginger M.L."/>
            <person name="Dacks J.B."/>
            <person name="Carpenter M.L."/>
            <person name="Field M.C."/>
            <person name="Kuo A."/>
            <person name="Paredez A."/>
            <person name="Chapman J."/>
            <person name="Pham J."/>
            <person name="Shu S."/>
            <person name="Neupane R."/>
            <person name="Cipriano M."/>
            <person name="Mancuso J."/>
            <person name="Tu H."/>
            <person name="Salamov A."/>
            <person name="Lindquist E."/>
            <person name="Shapiro H."/>
            <person name="Lucas S."/>
            <person name="Grigoriev I.V."/>
            <person name="Cande W.Z."/>
            <person name="Fulton C."/>
            <person name="Rokhsar D.S."/>
            <person name="Dawson S.C."/>
        </authorList>
    </citation>
    <scope>NUCLEOTIDE SEQUENCE [LARGE SCALE GENOMIC DNA]</scope>
    <source>
        <strain evidence="3 4">NEG-M</strain>
    </source>
</reference>